<dbReference type="PROSITE" id="PS00012">
    <property type="entry name" value="PHOSPHOPANTETHEINE"/>
    <property type="match status" value="1"/>
</dbReference>
<dbReference type="InterPro" id="IPR020845">
    <property type="entry name" value="AMP-binding_CS"/>
</dbReference>
<dbReference type="Pfam" id="PF00975">
    <property type="entry name" value="Thioesterase"/>
    <property type="match status" value="1"/>
</dbReference>
<dbReference type="Gene3D" id="3.30.300.30">
    <property type="match status" value="1"/>
</dbReference>
<comment type="caution">
    <text evidence="4">The sequence shown here is derived from an EMBL/GenBank/DDBJ whole genome shotgun (WGS) entry which is preliminary data.</text>
</comment>
<evidence type="ECO:0000256" key="1">
    <source>
        <dbReference type="ARBA" id="ARBA00022450"/>
    </source>
</evidence>
<accession>A0A8S9TLH0</accession>
<dbReference type="PANTHER" id="PTHR45527">
    <property type="entry name" value="NONRIBOSOMAL PEPTIDE SYNTHETASE"/>
    <property type="match status" value="1"/>
</dbReference>
<dbReference type="InterPro" id="IPR045851">
    <property type="entry name" value="AMP-bd_C_sf"/>
</dbReference>
<keyword evidence="1" id="KW-0596">Phosphopantetheine</keyword>
<dbReference type="Gene3D" id="3.30.559.10">
    <property type="entry name" value="Chloramphenicol acetyltransferase-like domain"/>
    <property type="match status" value="1"/>
</dbReference>
<dbReference type="SUPFAM" id="SSF52777">
    <property type="entry name" value="CoA-dependent acyltransferases"/>
    <property type="match status" value="2"/>
</dbReference>
<evidence type="ECO:0000313" key="5">
    <source>
        <dbReference type="Proteomes" id="UP000704712"/>
    </source>
</evidence>
<dbReference type="Gene3D" id="1.10.1200.10">
    <property type="entry name" value="ACP-like"/>
    <property type="match status" value="1"/>
</dbReference>
<dbReference type="PANTHER" id="PTHR45527:SF1">
    <property type="entry name" value="FATTY ACID SYNTHASE"/>
    <property type="match status" value="1"/>
</dbReference>
<dbReference type="SUPFAM" id="SSF56801">
    <property type="entry name" value="Acetyl-CoA synthetase-like"/>
    <property type="match status" value="1"/>
</dbReference>
<dbReference type="InterPro" id="IPR001031">
    <property type="entry name" value="Thioesterase"/>
</dbReference>
<dbReference type="Gene3D" id="3.30.559.30">
    <property type="entry name" value="Nonribosomal peptide synthetase, condensation domain"/>
    <property type="match status" value="1"/>
</dbReference>
<protein>
    <submittedName>
        <fullName evidence="4">Thioesterase domain</fullName>
    </submittedName>
</protein>
<proteinExistence type="predicted"/>
<dbReference type="CDD" id="cd19531">
    <property type="entry name" value="LCL_NRPS-like"/>
    <property type="match status" value="1"/>
</dbReference>
<dbReference type="CDD" id="cd05930">
    <property type="entry name" value="A_NRPS"/>
    <property type="match status" value="1"/>
</dbReference>
<organism evidence="4 5">
    <name type="scientific">Phytophthora infestans</name>
    <name type="common">Potato late blight agent</name>
    <name type="synonym">Botrytis infestans</name>
    <dbReference type="NCBI Taxonomy" id="4787"/>
    <lineage>
        <taxon>Eukaryota</taxon>
        <taxon>Sar</taxon>
        <taxon>Stramenopiles</taxon>
        <taxon>Oomycota</taxon>
        <taxon>Peronosporomycetes</taxon>
        <taxon>Peronosporales</taxon>
        <taxon>Peronosporaceae</taxon>
        <taxon>Phytophthora</taxon>
    </lineage>
</organism>
<dbReference type="Pfam" id="PF00668">
    <property type="entry name" value="Condensation"/>
    <property type="match status" value="1"/>
</dbReference>
<dbReference type="GO" id="GO:0005737">
    <property type="term" value="C:cytoplasm"/>
    <property type="evidence" value="ECO:0007669"/>
    <property type="project" value="TreeGrafter"/>
</dbReference>
<dbReference type="Gene3D" id="3.40.50.12780">
    <property type="entry name" value="N-terminal domain of ligase-like"/>
    <property type="match status" value="1"/>
</dbReference>
<name>A0A8S9TLH0_PHYIN</name>
<dbReference type="InterPro" id="IPR000873">
    <property type="entry name" value="AMP-dep_synth/lig_dom"/>
</dbReference>
<evidence type="ECO:0000313" key="4">
    <source>
        <dbReference type="EMBL" id="KAF4127559.1"/>
    </source>
</evidence>
<dbReference type="InterPro" id="IPR009081">
    <property type="entry name" value="PP-bd_ACP"/>
</dbReference>
<dbReference type="Proteomes" id="UP000704712">
    <property type="component" value="Unassembled WGS sequence"/>
</dbReference>
<dbReference type="InterPro" id="IPR042099">
    <property type="entry name" value="ANL_N_sf"/>
</dbReference>
<dbReference type="GO" id="GO:0043041">
    <property type="term" value="P:amino acid activation for nonribosomal peptide biosynthetic process"/>
    <property type="evidence" value="ECO:0007669"/>
    <property type="project" value="TreeGrafter"/>
</dbReference>
<keyword evidence="2" id="KW-0597">Phosphoprotein</keyword>
<dbReference type="GO" id="GO:0031177">
    <property type="term" value="F:phosphopantetheine binding"/>
    <property type="evidence" value="ECO:0007669"/>
    <property type="project" value="TreeGrafter"/>
</dbReference>
<evidence type="ECO:0000256" key="2">
    <source>
        <dbReference type="ARBA" id="ARBA00022553"/>
    </source>
</evidence>
<dbReference type="EMBL" id="JAACNO010003248">
    <property type="protein sequence ID" value="KAF4127559.1"/>
    <property type="molecule type" value="Genomic_DNA"/>
</dbReference>
<dbReference type="PROSITE" id="PS50075">
    <property type="entry name" value="CARRIER"/>
    <property type="match status" value="1"/>
</dbReference>
<dbReference type="Pfam" id="PF00550">
    <property type="entry name" value="PP-binding"/>
    <property type="match status" value="1"/>
</dbReference>
<dbReference type="Gene3D" id="3.40.50.1820">
    <property type="entry name" value="alpha/beta hydrolase"/>
    <property type="match status" value="1"/>
</dbReference>
<gene>
    <name evidence="4" type="ORF">GN958_ATG23249</name>
</gene>
<dbReference type="NCBIfam" id="TIGR01733">
    <property type="entry name" value="AA-adenyl-dom"/>
    <property type="match status" value="1"/>
</dbReference>
<feature type="domain" description="Carrier" evidence="3">
    <location>
        <begin position="1213"/>
        <end position="1297"/>
    </location>
</feature>
<sequence length="1562" mass="175453">MHEADESARIDILRDKSLTNSQTEATDVAALTQALDAEQVDVAVHWLQLLLLSRTGGPPTHHNKTLKSSRVRRLKTLQNAVAQMLDDYDKHPEETGLKLRPGLAVRTGALSCELSYPQLQMFALQRLQPSSTTYNVVRALLLSDLPLDFAALQGTCDALMAKHEMLRTCFDVDTNSGGQPRQFVYPLSHFRDELGVVRVIQTELLKYTCRCSEGLLQDAELASFVAKTIDEPFDLARHAPLRVYAITCSEQESTSQWILAVVLHHIVTDAASSQLFWSDFLERYERFLHDDHVTIQGIVQNMETKTSSASHLTYRDFAVWQRSRMRSGVAAPLLQYWTQQLTEGGVPLLLKLPFDKEDPHTPDGQESTVPEATTAKGDVVVFRSSSALQKAFSDLCHSQSSSIFMGLLAVFYLLVERLSGQQDFVIGAPSSGRDAAELQDIMGYFVNTLPLRLGGKFAGDEDFKSFLKNVRKVVLGAYNNMEIPFHKVLEHLRASAHSNDDIERRWQHPLFQVMFSWEQSEDTSSTKYTELELPHQSAKFDLMLSMRYRRLNGGTERVLEGSLEYPTARFMRSTVERFSRYYLALMEQVTSSPTALVRSPAISMLSRSEREQLVSVWGMPRPPALLRPPSEFLDECLLAQVWKTPDHPALHFEGTQWTYQDLWKYSCRVTRALCMLDISGCSAELHIGLLLDRGVENVAAMIGILRLGAVFVPLDPEFPRERLRYMTRDSELQVIITQRKHAEIAAFVSSRESEEELAPRVLNYEDVDRLTSSSDGCARDDEFDSESRLLKRQKLDPDTATAYILYTSGSTGNPKGVVVPHAALMTTLWWTVRTYEVTSSDVFLQSTSTTLDGSLSQLFSPLLVGGSARITRPKGLHDLQYMRKVLLEAPHISFCVFVPSYFSLIVDYMSENGDTFPASIKHVILAGEAFPIELARQFYKKHPACSTCLVNEYGPTEASITSTAFRMPRELAMQNESSLFQGLHSVPIGKPIDEHPVVVLDAQRRLVPVNVPGELYIGGAGVARGYWRRPELTENSFVLHKKLEEIASLAQKRTRRWYKTGDLVKWLPSGELVFLGRTDAQVKLHGMRVELQEVRNILLRSSSIKAAEVLSVPQLTSPGQKQQQMSSTLVAFVMPAESIDELSVRDGYLTELRAYLDQHLPLHMVPQSIQVVSSWPRTPNGKIDLRTLASWAGSNSTDSRPGEQKKESTITVQLATDILRQVWMQALELQPVDGDQDMDDKLEANLMSKSFFELGGDSLAAIRAIALAQARGLSLALEQFFRTSSLPEMARRAAASMVDLRQWTSETLVPPNWPTAKNTRTVFLFHDADGTVWNLLELARQLPLAVVGVQATNSQFSSLEELAKFYWNSIHTRQNAGPYALGGFSFGCRVAHEVARLAVREGHELVPLILLDGLPFEMPSSKQVTEEEATATRLRIEQYTNEAFGDALLRPLGDNYIHFCAMEEMYQPYTTAEVETACSSSQPPVWLQADLYMTQRWSADISLYRALGIDITAVSTISDCTHLTMLRHPSVDVVARQIRQHIATRITTCSEMQGPFHINERL</sequence>
<dbReference type="SUPFAM" id="SSF47336">
    <property type="entry name" value="ACP-like"/>
    <property type="match status" value="1"/>
</dbReference>
<dbReference type="Pfam" id="PF00501">
    <property type="entry name" value="AMP-binding"/>
    <property type="match status" value="1"/>
</dbReference>
<dbReference type="InterPro" id="IPR010071">
    <property type="entry name" value="AA_adenyl_dom"/>
</dbReference>
<dbReference type="GO" id="GO:0044550">
    <property type="term" value="P:secondary metabolite biosynthetic process"/>
    <property type="evidence" value="ECO:0007669"/>
    <property type="project" value="TreeGrafter"/>
</dbReference>
<dbReference type="GO" id="GO:0003824">
    <property type="term" value="F:catalytic activity"/>
    <property type="evidence" value="ECO:0007669"/>
    <property type="project" value="InterPro"/>
</dbReference>
<evidence type="ECO:0000259" key="3">
    <source>
        <dbReference type="PROSITE" id="PS50075"/>
    </source>
</evidence>
<dbReference type="SUPFAM" id="SSF53474">
    <property type="entry name" value="alpha/beta-Hydrolases"/>
    <property type="match status" value="1"/>
</dbReference>
<dbReference type="InterPro" id="IPR036736">
    <property type="entry name" value="ACP-like_sf"/>
</dbReference>
<dbReference type="InterPro" id="IPR001242">
    <property type="entry name" value="Condensation_dom"/>
</dbReference>
<dbReference type="InterPro" id="IPR023213">
    <property type="entry name" value="CAT-like_dom_sf"/>
</dbReference>
<dbReference type="InterPro" id="IPR029058">
    <property type="entry name" value="AB_hydrolase_fold"/>
</dbReference>
<dbReference type="InterPro" id="IPR006162">
    <property type="entry name" value="Ppantetheine_attach_site"/>
</dbReference>
<dbReference type="PROSITE" id="PS00455">
    <property type="entry name" value="AMP_BINDING"/>
    <property type="match status" value="1"/>
</dbReference>
<reference evidence="4" key="1">
    <citation type="submission" date="2020-03" db="EMBL/GenBank/DDBJ databases">
        <title>Hybrid Assembly of Korean Phytophthora infestans isolates.</title>
        <authorList>
            <person name="Prokchorchik M."/>
            <person name="Lee Y."/>
            <person name="Seo J."/>
            <person name="Cho J.-H."/>
            <person name="Park Y.-E."/>
            <person name="Jang D.-C."/>
            <person name="Im J.-S."/>
            <person name="Choi J.-G."/>
            <person name="Park H.-J."/>
            <person name="Lee G.-B."/>
            <person name="Lee Y.-G."/>
            <person name="Hong S.-Y."/>
            <person name="Cho K."/>
            <person name="Sohn K.H."/>
        </authorList>
    </citation>
    <scope>NUCLEOTIDE SEQUENCE</scope>
    <source>
        <strain evidence="4">KR_2_A2</strain>
    </source>
</reference>